<organism evidence="2 3">
    <name type="scientific">Ketobacter alkanivorans</name>
    <dbReference type="NCBI Taxonomy" id="1917421"/>
    <lineage>
        <taxon>Bacteria</taxon>
        <taxon>Pseudomonadati</taxon>
        <taxon>Pseudomonadota</taxon>
        <taxon>Gammaproteobacteria</taxon>
        <taxon>Pseudomonadales</taxon>
        <taxon>Ketobacteraceae</taxon>
        <taxon>Ketobacter</taxon>
    </lineage>
</organism>
<dbReference type="OrthoDB" id="4626810at2"/>
<dbReference type="EMBL" id="CP022684">
    <property type="protein sequence ID" value="AUM12621.1"/>
    <property type="molecule type" value="Genomic_DNA"/>
</dbReference>
<proteinExistence type="predicted"/>
<evidence type="ECO:0000313" key="3">
    <source>
        <dbReference type="Proteomes" id="UP000235116"/>
    </source>
</evidence>
<dbReference type="RefSeq" id="WP_101894006.1">
    <property type="nucleotide sequence ID" value="NZ_CP022684.1"/>
</dbReference>
<reference evidence="3" key="1">
    <citation type="submission" date="2017-08" db="EMBL/GenBank/DDBJ databases">
        <title>Direct submision.</title>
        <authorList>
            <person name="Kim S.-J."/>
            <person name="Rhee S.-K."/>
        </authorList>
    </citation>
    <scope>NUCLEOTIDE SEQUENCE [LARGE SCALE GENOMIC DNA]</scope>
    <source>
        <strain evidence="3">GI5</strain>
    </source>
</reference>
<evidence type="ECO:0000259" key="1">
    <source>
        <dbReference type="Pfam" id="PF19802"/>
    </source>
</evidence>
<gene>
    <name evidence="2" type="ORF">Kalk_09420</name>
</gene>
<evidence type="ECO:0000313" key="2">
    <source>
        <dbReference type="EMBL" id="AUM12621.1"/>
    </source>
</evidence>
<keyword evidence="3" id="KW-1185">Reference proteome</keyword>
<dbReference type="Pfam" id="PF19802">
    <property type="entry name" value="DUF6285"/>
    <property type="match status" value="1"/>
</dbReference>
<dbReference type="AlphaFoldDB" id="A0A2K9LKC0"/>
<dbReference type="InterPro" id="IPR046252">
    <property type="entry name" value="DUF6285"/>
</dbReference>
<protein>
    <recommendedName>
        <fullName evidence="1">DUF6285 domain-containing protein</fullName>
    </recommendedName>
</protein>
<sequence>MPLNRPNKIELLEAVREYLQQTPEDPKVDQFFRRVASNVLAIVQREEHLHDQYIQQEIIALQACLQSTETNLSTLNQQLAHAIESGDLAITPALTHKLLELAQAKLNIDNPKYKG</sequence>
<dbReference type="KEGG" id="kak:Kalk_09420"/>
<name>A0A2K9LKC0_9GAMM</name>
<dbReference type="Proteomes" id="UP000235116">
    <property type="component" value="Chromosome"/>
</dbReference>
<accession>A0A2K9LKC0</accession>
<feature type="domain" description="DUF6285" evidence="1">
    <location>
        <begin position="28"/>
        <end position="113"/>
    </location>
</feature>